<dbReference type="Gene3D" id="3.40.50.2300">
    <property type="match status" value="2"/>
</dbReference>
<feature type="binding site" evidence="13">
    <location>
        <position position="508"/>
    </location>
    <ligand>
        <name>L-glutamate</name>
        <dbReference type="ChEBI" id="CHEBI:29985"/>
    </ligand>
</feature>
<feature type="disulfide bond" evidence="15">
    <location>
        <begin position="774"/>
        <end position="832"/>
    </location>
</feature>
<evidence type="ECO:0000256" key="3">
    <source>
        <dbReference type="ARBA" id="ARBA00022448"/>
    </source>
</evidence>
<proteinExistence type="evidence at transcript level"/>
<evidence type="ECO:0000256" key="6">
    <source>
        <dbReference type="ARBA" id="ARBA00022989"/>
    </source>
</evidence>
<evidence type="ECO:0000256" key="2">
    <source>
        <dbReference type="ARBA" id="ARBA00008685"/>
    </source>
</evidence>
<keyword evidence="15" id="KW-1015">Disulfide bond</keyword>
<evidence type="ECO:0000256" key="9">
    <source>
        <dbReference type="ARBA" id="ARBA00023170"/>
    </source>
</evidence>
<evidence type="ECO:0000256" key="17">
    <source>
        <dbReference type="SAM" id="Phobius"/>
    </source>
</evidence>
<feature type="disulfide bond" evidence="15">
    <location>
        <begin position="74"/>
        <end position="329"/>
    </location>
</feature>
<evidence type="ECO:0000313" key="21">
    <source>
        <dbReference type="EMBL" id="QCO69762.1"/>
    </source>
</evidence>
<dbReference type="EMBL" id="MK093206">
    <property type="protein sequence ID" value="QCO69762.1"/>
    <property type="molecule type" value="mRNA"/>
</dbReference>
<dbReference type="Gene3D" id="1.10.287.70">
    <property type="match status" value="1"/>
</dbReference>
<dbReference type="InterPro" id="IPR001320">
    <property type="entry name" value="Iontro_rcpt_C"/>
</dbReference>
<feature type="signal peptide" evidence="18">
    <location>
        <begin position="1"/>
        <end position="20"/>
    </location>
</feature>
<evidence type="ECO:0000256" key="15">
    <source>
        <dbReference type="PIRSR" id="PIRSR601508-3"/>
    </source>
</evidence>
<keyword evidence="8 17" id="KW-0472">Membrane</keyword>
<dbReference type="InterPro" id="IPR028082">
    <property type="entry name" value="Peripla_BP_I"/>
</dbReference>
<keyword evidence="7" id="KW-0406">Ion transport</keyword>
<feature type="binding site" evidence="13">
    <location>
        <position position="678"/>
    </location>
    <ligand>
        <name>L-glutamate</name>
        <dbReference type="ChEBI" id="CHEBI:29985"/>
    </ligand>
</feature>
<evidence type="ECO:0000256" key="10">
    <source>
        <dbReference type="ARBA" id="ARBA00023180"/>
    </source>
</evidence>
<feature type="domain" description="Ionotropic glutamate receptor L-glutamate and glycine-binding" evidence="20">
    <location>
        <begin position="431"/>
        <end position="492"/>
    </location>
</feature>
<name>A0A4P8EUE2_AMPIM</name>
<keyword evidence="12" id="KW-0407">Ion channel</keyword>
<feature type="binding site" evidence="13">
    <location>
        <position position="762"/>
    </location>
    <ligand>
        <name>L-glutamate</name>
        <dbReference type="ChEBI" id="CHEBI:29985"/>
    </ligand>
</feature>
<keyword evidence="4" id="KW-1003">Cell membrane</keyword>
<dbReference type="GO" id="GO:0005886">
    <property type="term" value="C:plasma membrane"/>
    <property type="evidence" value="ECO:0007669"/>
    <property type="project" value="UniProtKB-SubCell"/>
</dbReference>
<protein>
    <submittedName>
        <fullName evidence="21">IR25a</fullName>
    </submittedName>
</protein>
<dbReference type="AlphaFoldDB" id="A0A4P8EUE2"/>
<dbReference type="SUPFAM" id="SSF81324">
    <property type="entry name" value="Voltage-gated potassium channels"/>
    <property type="match status" value="1"/>
</dbReference>
<accession>A0A4P8EUE2</accession>
<keyword evidence="9" id="KW-0675">Receptor</keyword>
<reference evidence="21" key="1">
    <citation type="journal article" date="2019" name="PLoS ONE">
        <title>Sensory receptor repertoire in cyprid antennules of the barnacle Balanus improvisus.</title>
        <authorList>
            <person name="Abramova A."/>
            <person name="Alm Rosenblad M."/>
            <person name="Blomberg A."/>
            <person name="Larsson T.A."/>
        </authorList>
    </citation>
    <scope>NUCLEOTIDE SEQUENCE</scope>
</reference>
<feature type="chain" id="PRO_5020338049" evidence="18">
    <location>
        <begin position="21"/>
        <end position="925"/>
    </location>
</feature>
<feature type="region of interest" description="Disordered" evidence="16">
    <location>
        <begin position="894"/>
        <end position="925"/>
    </location>
</feature>
<evidence type="ECO:0000256" key="5">
    <source>
        <dbReference type="ARBA" id="ARBA00022692"/>
    </source>
</evidence>
<dbReference type="CDD" id="cd13717">
    <property type="entry name" value="PBP2_iGluR_putative"/>
    <property type="match status" value="1"/>
</dbReference>
<keyword evidence="11" id="KW-1071">Ligand-gated ion channel</keyword>
<evidence type="ECO:0000259" key="20">
    <source>
        <dbReference type="SMART" id="SM00918"/>
    </source>
</evidence>
<dbReference type="Gene3D" id="3.40.190.10">
    <property type="entry name" value="Periplasmic binding protein-like II"/>
    <property type="match status" value="3"/>
</dbReference>
<feature type="transmembrane region" description="Helical" evidence="17">
    <location>
        <begin position="547"/>
        <end position="566"/>
    </location>
</feature>
<evidence type="ECO:0000256" key="7">
    <source>
        <dbReference type="ARBA" id="ARBA00023065"/>
    </source>
</evidence>
<evidence type="ECO:0000259" key="19">
    <source>
        <dbReference type="SMART" id="SM00079"/>
    </source>
</evidence>
<evidence type="ECO:0000256" key="8">
    <source>
        <dbReference type="ARBA" id="ARBA00023136"/>
    </source>
</evidence>
<comment type="subcellular location">
    <subcellularLocation>
        <location evidence="1">Cell membrane</location>
        <topology evidence="1">Multi-pass membrane protein</topology>
    </subcellularLocation>
</comment>
<sequence>MTFWLPVAACLALLVRSSHSATVNLLFVNEKDNAVAVNAVDAAIKYIADQNMGIEVNKAMVENVEEPTLATDICSEVKTGIDAGRPPHLIVDATLSGTSSEISKSVSKVLAIPTVSGSSGDPGDIRVWRDLSMEEKKYLIQVLPPMDSAVQVIRKTVMDQNITSAGIIFDDSFVMDYKYKSLLQNVPCRHIISHLPAGNVTAALAQTARFKQADLVNFFVLGNKDTVKMVLEAGNKHKLYGRKYAWFVISKDTEPVSCACTNATVIHIAPAPSDVTQQKLQALKTNQGLTASPRIDAAFYFDLTVKAIKAISNMMDGGQFPSDYSVLTCEQYQTGQRTNRTNLDLMAAMKAITDMDTYGGLMLSSNGLSHMEFSMKLYKTQIVSSRVNSRDAVGVYEVGSPVGEFTELDQEAFNKFKAVTVYRIVTLEQPPFIIKKMDENGNVVFDGYCIELLHDIRNILNFEYDIYEVEDGTYGVMNEDNEWNGMIRELVDKKADIALSALSVMAERENVVDFTIPYYDLVGITILMKKPKVVPALFKFLTVLETDVWGCILGAYFVTSILLSLFDRFSPYSYQNNREKYQEDEEKREFSIKESLWFCMTSLTPQASRTGGGEAPKNMSGRLVAATWWLFGFIIIASYTANLAAFLTVSRLDSPIESLEGLAKQYKVQYAPMNGTSTMNYFKRMAYIEQKFYEIWKDMSLNDSMTEVERAKLAVWDYPVSDRYTKMWGAMQEAGLPTSFDEAVARVLASPSSSEGFAYLGEATQVDYRVMTSCDFISVGDQFSRKPYALAVQKGSPLKDQLSEAILKLLNQRKLEVLKEKWWNQNPARKYCEREDDQSEGISIQNIGGVFIVIFVGIALACITLLGEYWYYKYWKPSRMTSPTQNPKILAVRPDPAANKTNFNTEYKSRPGEEPYELNASGNPW</sequence>
<evidence type="ECO:0000256" key="12">
    <source>
        <dbReference type="ARBA" id="ARBA00023303"/>
    </source>
</evidence>
<evidence type="ECO:0000256" key="18">
    <source>
        <dbReference type="SAM" id="SignalP"/>
    </source>
</evidence>
<dbReference type="SMART" id="SM00079">
    <property type="entry name" value="PBPe"/>
    <property type="match status" value="1"/>
</dbReference>
<organism evidence="21">
    <name type="scientific">Amphibalanus improvisus</name>
    <name type="common">Bay barnacle</name>
    <name type="synonym">Balanus improvisus</name>
    <dbReference type="NCBI Taxonomy" id="1220549"/>
    <lineage>
        <taxon>Eukaryota</taxon>
        <taxon>Metazoa</taxon>
        <taxon>Ecdysozoa</taxon>
        <taxon>Arthropoda</taxon>
        <taxon>Crustacea</taxon>
        <taxon>Multicrustacea</taxon>
        <taxon>Cirripedia</taxon>
        <taxon>Thoracica</taxon>
        <taxon>Thoracicalcarea</taxon>
        <taxon>Balanomorpha</taxon>
        <taxon>Balanoidea</taxon>
        <taxon>Balanidae</taxon>
        <taxon>Amphibalaninae</taxon>
        <taxon>Amphibalanus</taxon>
    </lineage>
</organism>
<keyword evidence="3" id="KW-0813">Transport</keyword>
<feature type="site" description="Interaction with the cone snail toxin Con-ikot-ikot" evidence="14">
    <location>
        <position position="808"/>
    </location>
</feature>
<dbReference type="SUPFAM" id="SSF53822">
    <property type="entry name" value="Periplasmic binding protein-like I"/>
    <property type="match status" value="1"/>
</dbReference>
<dbReference type="Pfam" id="PF00060">
    <property type="entry name" value="Lig_chan"/>
    <property type="match status" value="1"/>
</dbReference>
<dbReference type="SUPFAM" id="SSF53850">
    <property type="entry name" value="Periplasmic binding protein-like II"/>
    <property type="match status" value="1"/>
</dbReference>
<dbReference type="InterPro" id="IPR001508">
    <property type="entry name" value="Iono_Glu_rcpt_met"/>
</dbReference>
<keyword evidence="5 17" id="KW-0812">Transmembrane</keyword>
<evidence type="ECO:0000256" key="11">
    <source>
        <dbReference type="ARBA" id="ARBA00023286"/>
    </source>
</evidence>
<feature type="site" description="Crucial to convey clamshell closure to channel opening" evidence="14">
    <location>
        <position position="656"/>
    </location>
</feature>
<dbReference type="InterPro" id="IPR015683">
    <property type="entry name" value="Ionotropic_Glu_rcpt"/>
</dbReference>
<dbReference type="Pfam" id="PF10613">
    <property type="entry name" value="Lig_chan-Glu_bd"/>
    <property type="match status" value="1"/>
</dbReference>
<keyword evidence="6 17" id="KW-1133">Transmembrane helix</keyword>
<dbReference type="PANTHER" id="PTHR18966">
    <property type="entry name" value="IONOTROPIC GLUTAMATE RECEPTOR"/>
    <property type="match status" value="1"/>
</dbReference>
<feature type="domain" description="Ionotropic glutamate receptor C-terminal" evidence="19">
    <location>
        <begin position="421"/>
        <end position="825"/>
    </location>
</feature>
<comment type="similarity">
    <text evidence="2">Belongs to the glutamate-gated ion channel (TC 1.A.10.1) family.</text>
</comment>
<feature type="binding site" evidence="13">
    <location>
        <position position="503"/>
    </location>
    <ligand>
        <name>L-glutamate</name>
        <dbReference type="ChEBI" id="CHEBI:29985"/>
    </ligand>
</feature>
<dbReference type="GO" id="GO:0015276">
    <property type="term" value="F:ligand-gated monoatomic ion channel activity"/>
    <property type="evidence" value="ECO:0007669"/>
    <property type="project" value="InterPro"/>
</dbReference>
<evidence type="ECO:0000256" key="4">
    <source>
        <dbReference type="ARBA" id="ARBA00022475"/>
    </source>
</evidence>
<feature type="transmembrane region" description="Helical" evidence="17">
    <location>
        <begin position="847"/>
        <end position="872"/>
    </location>
</feature>
<evidence type="ECO:0000256" key="14">
    <source>
        <dbReference type="PIRSR" id="PIRSR601508-2"/>
    </source>
</evidence>
<dbReference type="FunFam" id="3.40.190.10:FF:000160">
    <property type="entry name" value="GLutamate Receptor family (AMPA)"/>
    <property type="match status" value="1"/>
</dbReference>
<dbReference type="GO" id="GO:0038023">
    <property type="term" value="F:signaling receptor activity"/>
    <property type="evidence" value="ECO:0007669"/>
    <property type="project" value="InterPro"/>
</dbReference>
<evidence type="ECO:0000256" key="16">
    <source>
        <dbReference type="SAM" id="MobiDB-lite"/>
    </source>
</evidence>
<feature type="binding site" evidence="13">
    <location>
        <position position="677"/>
    </location>
    <ligand>
        <name>L-glutamate</name>
        <dbReference type="ChEBI" id="CHEBI:29985"/>
    </ligand>
</feature>
<dbReference type="SMART" id="SM00918">
    <property type="entry name" value="Lig_chan-Glu_bd"/>
    <property type="match status" value="1"/>
</dbReference>
<evidence type="ECO:0000256" key="1">
    <source>
        <dbReference type="ARBA" id="ARBA00004651"/>
    </source>
</evidence>
<dbReference type="FunFam" id="3.40.190.10:FF:000142">
    <property type="entry name" value="Ionotropic receptor 25a"/>
    <property type="match status" value="1"/>
</dbReference>
<dbReference type="FunFam" id="1.10.287.70:FF:000080">
    <property type="entry name" value="Glutamate receptor ionotropic, kainate"/>
    <property type="match status" value="1"/>
</dbReference>
<keyword evidence="18" id="KW-0732">Signal</keyword>
<feature type="transmembrane region" description="Helical" evidence="17">
    <location>
        <begin position="626"/>
        <end position="649"/>
    </location>
</feature>
<evidence type="ECO:0000256" key="13">
    <source>
        <dbReference type="PIRSR" id="PIRSR601508-1"/>
    </source>
</evidence>
<dbReference type="PRINTS" id="PR00177">
    <property type="entry name" value="NMDARECEPTOR"/>
</dbReference>
<dbReference type="InterPro" id="IPR019594">
    <property type="entry name" value="Glu/Gly-bd"/>
</dbReference>
<keyword evidence="10" id="KW-0325">Glycoprotein</keyword>
<feature type="site" description="Interaction with the cone snail toxin Con-ikot-ikot" evidence="14">
    <location>
        <position position="683"/>
    </location>
</feature>